<feature type="compositionally biased region" description="Low complexity" evidence="2">
    <location>
        <begin position="1544"/>
        <end position="1554"/>
    </location>
</feature>
<accession>A0A2U3ENI8</accession>
<dbReference type="Gene3D" id="2.60.40.640">
    <property type="match status" value="1"/>
</dbReference>
<sequence>MGLPGALGTVVASPEWRRARRAGGHSSQWTVDDWREGSVDGDGDGRLSLWSGPRWLGTSEGAGRKPRTLLLAARPRSFLTGLDRARAYTPGPRTERAAEKQEGSMEGADAAAKKGQQRQEQNLHMHLLLACFAGACVQGRHRDRSSRQSQHPSAREKPEFCSKSLSRVLGACERARLPAHARARTRTHTHREGLTPPAGSFSLAQGSSSPSLWTSHMQALNLPCLDFGRAAAQRPQHHHHQHRPLPPSVVAPVPRHFRQVICGPGLGFLSHPPLPPLDADSAVIRAASIPRPTLTPAVRSSCYFPLHLPAYTRLSSSRLAASRSRVVFFFASPAALRSCCASRRRVSSRSELLLPLPLPLSACCVSRLTAGTTPASPASPGPDRSQSNRRREPLLVVPSLSHLASRGFAGLFLSPSPALPSSMSSTAAVLDPLIHCLHTGAASSRQDRPHHGSWAITNTGNIFYRTDNRQSRHGTAALSSSPPARFPAPLIGPRRSRPHAIHIITYPPGYVPRELRPRPKKSKTQSLNHRAAKLRRSIIAAATATTATAASPTASTGAAANSSSNASAPTAAATAARDQSSSHVASALRRPSLGKLLSSFSLKRTTTGLSATAAVTPPLCTPLETPRSQSVAAPTTATATATAATPAAGIAPPAYDVRPDPATGVSNQSHHPQTQIIPRSHHQPHQPSVDSTSSASTAASRATTTSNPADATMAAATARGGPVRPSPYQLASNRNSIMSVRSAKSAVSSLVTEVPKPVASGSGVSCSILLAEPNIFLSGFDHHDSHAQRELQTGTALLRGKLQINVTKNVKIKAVQLKLIGRARTEWPEGIPPLKQEIFEEESLRTQVLTFFNAMNGGWETEYGNQCTYQLKSGSANSSTVNLAAPPRPVSLLPSSSSQRSGLTAKELKRLSLQSVQSRSFGKGDNGVASPTQAKGFKVFYPGTYDYSFELPIDHHQLETTKLQYGSVRWELHATVDRAGAFKPNLHGMKEVSIVRLPDSMSLETTEPISISRQWEDQLHYDIIISGKSFPIGSKIPIAFKLTPLAKVQVHKIKVFVTESIEYWTNDRRVTRKDPGRKILLLEKVAGKPLDSSWASSDVTTIRGGELSASERREARDMAHRRRLSEAARTHRHPQPLPEPTANLLGDLDLGLESMWGSTEIEANVQIPTCEMMAKNKDLRLHPDCSWKNVNVYHWIKIVMRISRLDPEDPSGTKRRHFEISIDSPFTVLNCRATQANTNLPAYAGPTSHPSPFQSACGCPDAASIATDISPNSSTGTLSAGPDSANDVLPAPPQAAHLSGPGDSSPTRASAHGVGTQVEPRPIHLMRHPSFNPPAFEDDVAPPAIMVQAPAETPPPQYDVVVGTPSVDGLADYFSRLADYGYHDDDSGSDSDESPARILERSGRVNVSHPRTPGGRMPSRSMEIRRPTVDLNLSDLPGARNQGEARNAALMREYGRGLAIDSILISFHGIAEQKVQLVLSETRRKPEVNAAKPPIATRSRKKTSLGRRYHASTGRVLGGGRVRVRIGDGDGGGDGGGGGRRHQAAGGPPAQGAPQVPPRVRKLQAPGRQGRSSPFPRFAYPPVLAGMYSDDDAGYDAALQCDESKPRCVRCVSSGFACVYASPPSSRASQRRGATAAAPPGPASGTSLSPPSRHSSPSSSSSSSAAVAANGRAGVLRLELELNLDLDLDLNLNLTLGGGRKARQMVWAPLEPQRRVPVVLPLAVVSSAPRCKASALDDGSGGSYELRPRDLAALQRFVDRTAWTFGDTSYGGERDEEMAMVPFGGGGGGGGGRRRNWYSEAALGLGNSNPFLLHIFIAVALLHDMHLAGAPANSSSSTGDAAAAAQRARLAFHWYHGTALFQRQLASVTAVMSACNYDGSKAPSSSARDALWVAAALLGAAAYADVGSGGEIPDSTDERPGARDSRMTRRTKTQGKPQRQRQRHLVWPLRPGSHPSDLDWLKLGHGKTAVWHVADPSRPESVFHRLGESLARDPPPDGHLPVDWDALPPLFARVFSPAATSSSPSSLSTSPSSTSSSYSSSFTGADSSSDSRDSSGITNPYHVPLSILAQLFPQRASDRNVSRFLTFVAQLPAPFRRLLERRDPRALLLLAYWHAKVARRPSWWVRRRSVVEGLAICDYLAGPRCCDAAGPDVVALLEWPRRELLEVQARDTTCW</sequence>
<feature type="compositionally biased region" description="Basic and acidic residues" evidence="2">
    <location>
        <begin position="93"/>
        <end position="103"/>
    </location>
</feature>
<feature type="region of interest" description="Disordered" evidence="2">
    <location>
        <begin position="1622"/>
        <end position="1665"/>
    </location>
</feature>
<feature type="region of interest" description="Disordered" evidence="2">
    <location>
        <begin position="1521"/>
        <end position="1558"/>
    </location>
</feature>
<feature type="region of interest" description="Disordered" evidence="2">
    <location>
        <begin position="1105"/>
        <end position="1143"/>
    </location>
</feature>
<feature type="compositionally biased region" description="Basic and acidic residues" evidence="2">
    <location>
        <begin position="1394"/>
        <end position="1403"/>
    </location>
</feature>
<dbReference type="Pfam" id="PF02752">
    <property type="entry name" value="Arrestin_C"/>
    <property type="match status" value="1"/>
</dbReference>
<feature type="compositionally biased region" description="Basic and acidic residues" evidence="2">
    <location>
        <begin position="1109"/>
        <end position="1129"/>
    </location>
</feature>
<feature type="region of interest" description="Disordered" evidence="2">
    <location>
        <begin position="616"/>
        <end position="711"/>
    </location>
</feature>
<feature type="compositionally biased region" description="Basic and acidic residues" evidence="2">
    <location>
        <begin position="1916"/>
        <end position="1927"/>
    </location>
</feature>
<feature type="compositionally biased region" description="Low complexity" evidence="2">
    <location>
        <begin position="691"/>
        <end position="711"/>
    </location>
</feature>
<feature type="region of interest" description="Disordered" evidence="2">
    <location>
        <begin position="509"/>
        <end position="531"/>
    </location>
</feature>
<feature type="region of interest" description="Disordered" evidence="2">
    <location>
        <begin position="179"/>
        <end position="207"/>
    </location>
</feature>
<dbReference type="EMBL" id="LCWV01000001">
    <property type="protein sequence ID" value="PWI76069.1"/>
    <property type="molecule type" value="Genomic_DNA"/>
</dbReference>
<keyword evidence="1" id="KW-0539">Nucleus</keyword>
<feature type="compositionally biased region" description="Basic residues" evidence="2">
    <location>
        <begin position="1928"/>
        <end position="1944"/>
    </location>
</feature>
<dbReference type="GO" id="GO:0008270">
    <property type="term" value="F:zinc ion binding"/>
    <property type="evidence" value="ECO:0007669"/>
    <property type="project" value="InterPro"/>
</dbReference>
<feature type="compositionally biased region" description="Polar residues" evidence="2">
    <location>
        <begin position="664"/>
        <end position="677"/>
    </location>
</feature>
<feature type="region of interest" description="Disordered" evidence="2">
    <location>
        <begin position="1908"/>
        <end position="1950"/>
    </location>
</feature>
<feature type="region of interest" description="Disordered" evidence="2">
    <location>
        <begin position="2018"/>
        <end position="2055"/>
    </location>
</feature>
<evidence type="ECO:0000259" key="3">
    <source>
        <dbReference type="SMART" id="SM01017"/>
    </source>
</evidence>
<feature type="compositionally biased region" description="Low complexity" evidence="2">
    <location>
        <begin position="545"/>
        <end position="576"/>
    </location>
</feature>
<feature type="region of interest" description="Disordered" evidence="2">
    <location>
        <begin position="1384"/>
        <end position="1421"/>
    </location>
</feature>
<feature type="compositionally biased region" description="Polar residues" evidence="2">
    <location>
        <begin position="1268"/>
        <end position="1278"/>
    </location>
</feature>
<evidence type="ECO:0000256" key="1">
    <source>
        <dbReference type="ARBA" id="ARBA00023242"/>
    </source>
</evidence>
<feature type="region of interest" description="Disordered" evidence="2">
    <location>
        <begin position="1268"/>
        <end position="1315"/>
    </location>
</feature>
<dbReference type="SMART" id="SM01017">
    <property type="entry name" value="Arrestin_C"/>
    <property type="match status" value="1"/>
</dbReference>
<evidence type="ECO:0000256" key="2">
    <source>
        <dbReference type="SAM" id="MobiDB-lite"/>
    </source>
</evidence>
<feature type="region of interest" description="Disordered" evidence="2">
    <location>
        <begin position="142"/>
        <end position="161"/>
    </location>
</feature>
<dbReference type="GO" id="GO:0030674">
    <property type="term" value="F:protein-macromolecule adaptor activity"/>
    <property type="evidence" value="ECO:0007669"/>
    <property type="project" value="TreeGrafter"/>
</dbReference>
<dbReference type="Proteomes" id="UP000245956">
    <property type="component" value="Unassembled WGS sequence"/>
</dbReference>
<dbReference type="PANTHER" id="PTHR11188">
    <property type="entry name" value="ARRESTIN DOMAIN CONTAINING PROTEIN"/>
    <property type="match status" value="1"/>
</dbReference>
<dbReference type="GO" id="GO:0005829">
    <property type="term" value="C:cytosol"/>
    <property type="evidence" value="ECO:0007669"/>
    <property type="project" value="TreeGrafter"/>
</dbReference>
<protein>
    <submittedName>
        <fullName evidence="4">Arrestin domain containing protein</fullName>
    </submittedName>
</protein>
<evidence type="ECO:0000313" key="4">
    <source>
        <dbReference type="EMBL" id="PWI76069.1"/>
    </source>
</evidence>
<feature type="compositionally biased region" description="Low complexity" evidence="2">
    <location>
        <begin position="2018"/>
        <end position="2048"/>
    </location>
</feature>
<dbReference type="GO" id="GO:0000981">
    <property type="term" value="F:DNA-binding transcription factor activity, RNA polymerase II-specific"/>
    <property type="evidence" value="ECO:0007669"/>
    <property type="project" value="InterPro"/>
</dbReference>
<proteinExistence type="predicted"/>
<feature type="region of interest" description="Disordered" evidence="2">
    <location>
        <begin position="371"/>
        <end position="390"/>
    </location>
</feature>
<gene>
    <name evidence="4" type="ORF">PCL_03263</name>
</gene>
<feature type="compositionally biased region" description="Basic residues" evidence="2">
    <location>
        <begin position="179"/>
        <end position="189"/>
    </location>
</feature>
<evidence type="ECO:0000313" key="5">
    <source>
        <dbReference type="Proteomes" id="UP000245956"/>
    </source>
</evidence>
<feature type="region of interest" description="Disordered" evidence="2">
    <location>
        <begin position="86"/>
        <end position="119"/>
    </location>
</feature>
<dbReference type="InterPro" id="IPR011022">
    <property type="entry name" value="Arrestin_C-like"/>
</dbReference>
<dbReference type="GO" id="GO:0070086">
    <property type="term" value="P:ubiquitin-dependent endocytosis"/>
    <property type="evidence" value="ECO:0007669"/>
    <property type="project" value="TreeGrafter"/>
</dbReference>
<reference evidence="4 5" key="1">
    <citation type="journal article" date="2016" name="Front. Microbiol.">
        <title>Genome and transcriptome sequences reveal the specific parasitism of the nematophagous Purpureocillium lilacinum 36-1.</title>
        <authorList>
            <person name="Xie J."/>
            <person name="Li S."/>
            <person name="Mo C."/>
            <person name="Xiao X."/>
            <person name="Peng D."/>
            <person name="Wang G."/>
            <person name="Xiao Y."/>
        </authorList>
    </citation>
    <scope>NUCLEOTIDE SEQUENCE [LARGE SCALE GENOMIC DNA]</scope>
    <source>
        <strain evidence="4 5">36-1</strain>
    </source>
</reference>
<feature type="domain" description="Arrestin C-terminal-like" evidence="3">
    <location>
        <begin position="1015"/>
        <end position="1233"/>
    </location>
</feature>
<dbReference type="InterPro" id="IPR001138">
    <property type="entry name" value="Zn2Cys6_DnaBD"/>
</dbReference>
<feature type="region of interest" description="Disordered" evidence="2">
    <location>
        <begin position="545"/>
        <end position="587"/>
    </location>
</feature>
<dbReference type="GO" id="GO:0031625">
    <property type="term" value="F:ubiquitin protein ligase binding"/>
    <property type="evidence" value="ECO:0007669"/>
    <property type="project" value="TreeGrafter"/>
</dbReference>
<organism evidence="4 5">
    <name type="scientific">Purpureocillium lilacinum</name>
    <name type="common">Paecilomyces lilacinus</name>
    <dbReference type="NCBI Taxonomy" id="33203"/>
    <lineage>
        <taxon>Eukaryota</taxon>
        <taxon>Fungi</taxon>
        <taxon>Dikarya</taxon>
        <taxon>Ascomycota</taxon>
        <taxon>Pezizomycotina</taxon>
        <taxon>Sordariomycetes</taxon>
        <taxon>Hypocreomycetidae</taxon>
        <taxon>Hypocreales</taxon>
        <taxon>Ophiocordycipitaceae</taxon>
        <taxon>Purpureocillium</taxon>
    </lineage>
</organism>
<comment type="caution">
    <text evidence="4">The sequence shown here is derived from an EMBL/GenBank/DDBJ whole genome shotgun (WGS) entry which is preliminary data.</text>
</comment>
<feature type="compositionally biased region" description="Low complexity" evidence="2">
    <location>
        <begin position="1622"/>
        <end position="1664"/>
    </location>
</feature>
<feature type="compositionally biased region" description="Low complexity" evidence="2">
    <location>
        <begin position="632"/>
        <end position="654"/>
    </location>
</feature>
<dbReference type="PANTHER" id="PTHR11188:SF174">
    <property type="entry name" value="ARRESTIN-RELATED TRAFFICKING ADAPTER 10-RELATED"/>
    <property type="match status" value="1"/>
</dbReference>
<dbReference type="InterPro" id="IPR014752">
    <property type="entry name" value="Arrestin-like_C"/>
</dbReference>
<feature type="compositionally biased region" description="Gly residues" evidence="2">
    <location>
        <begin position="1529"/>
        <end position="1538"/>
    </location>
</feature>
<dbReference type="CDD" id="cd00067">
    <property type="entry name" value="GAL4"/>
    <property type="match status" value="1"/>
</dbReference>
<name>A0A2U3ENI8_PURLI</name>
<dbReference type="InterPro" id="IPR050357">
    <property type="entry name" value="Arrestin_domain-protein"/>
</dbReference>